<dbReference type="PANTHER" id="PTHR47602">
    <property type="entry name" value="F-BOX PROTEIN SKIP22"/>
    <property type="match status" value="1"/>
</dbReference>
<reference evidence="3" key="1">
    <citation type="submission" date="2023-07" db="EMBL/GenBank/DDBJ databases">
        <title>draft genome sequence of fig (Ficus carica).</title>
        <authorList>
            <person name="Takahashi T."/>
            <person name="Nishimura K."/>
        </authorList>
    </citation>
    <scope>NUCLEOTIDE SEQUENCE</scope>
</reference>
<dbReference type="Pfam" id="PF12937">
    <property type="entry name" value="F-box-like"/>
    <property type="match status" value="1"/>
</dbReference>
<dbReference type="PANTHER" id="PTHR47602:SF2">
    <property type="entry name" value="F-BOX PROTEIN SKIP22"/>
    <property type="match status" value="1"/>
</dbReference>
<dbReference type="EMBL" id="BTGU01000003">
    <property type="protein sequence ID" value="GMN31099.1"/>
    <property type="molecule type" value="Genomic_DNA"/>
</dbReference>
<evidence type="ECO:0000259" key="2">
    <source>
        <dbReference type="PROSITE" id="PS50181"/>
    </source>
</evidence>
<dbReference type="AlphaFoldDB" id="A0AA87ZDQ1"/>
<dbReference type="PROSITE" id="PS50181">
    <property type="entry name" value="FBOX"/>
    <property type="match status" value="1"/>
</dbReference>
<evidence type="ECO:0000256" key="1">
    <source>
        <dbReference type="SAM" id="MobiDB-lite"/>
    </source>
</evidence>
<dbReference type="Gene3D" id="1.20.1280.50">
    <property type="match status" value="1"/>
</dbReference>
<name>A0AA87ZDQ1_FICCA</name>
<dbReference type="InterPro" id="IPR001810">
    <property type="entry name" value="F-box_dom"/>
</dbReference>
<organism evidence="3 4">
    <name type="scientific">Ficus carica</name>
    <name type="common">Common fig</name>
    <dbReference type="NCBI Taxonomy" id="3494"/>
    <lineage>
        <taxon>Eukaryota</taxon>
        <taxon>Viridiplantae</taxon>
        <taxon>Streptophyta</taxon>
        <taxon>Embryophyta</taxon>
        <taxon>Tracheophyta</taxon>
        <taxon>Spermatophyta</taxon>
        <taxon>Magnoliopsida</taxon>
        <taxon>eudicotyledons</taxon>
        <taxon>Gunneridae</taxon>
        <taxon>Pentapetalae</taxon>
        <taxon>rosids</taxon>
        <taxon>fabids</taxon>
        <taxon>Rosales</taxon>
        <taxon>Moraceae</taxon>
        <taxon>Ficeae</taxon>
        <taxon>Ficus</taxon>
    </lineage>
</organism>
<dbReference type="SMART" id="SM00256">
    <property type="entry name" value="FBOX"/>
    <property type="match status" value="1"/>
</dbReference>
<gene>
    <name evidence="3" type="ORF">TIFTF001_003088</name>
</gene>
<dbReference type="Gene3D" id="3.40.1000.30">
    <property type="match status" value="1"/>
</dbReference>
<sequence>MQSQHRPLPLLLLAASPSTGPTSSTPPPLATPSSRSASHPATASSSTPSEPYLASQEPETLVNSMEIYGDDHVGLVGNKCPKCCFLTRVRRMVMSEDIGDENRNHKLIMIAVHAVFLESGFVEFDDTPPEILGDKNCTSNVKDSVLLKCQTIGRFVYVFGRLTSGGPVVYQVCLDKNKFAPAISSLSMCSKGEHKFEGEALYELWRIVKDELATPLLTDLRVKAGLSSPPCFMSLPPELQTKILEFLPGTDIAKLGRVCKELKDLSCNNDLWKKKFAEDFGMMNKRPSSEVVIRWKKEFAGTYLQTLRSKRKKAETANAN</sequence>
<dbReference type="CDD" id="cd22165">
    <property type="entry name" value="F-box_AtSKIP22-like"/>
    <property type="match status" value="1"/>
</dbReference>
<feature type="compositionally biased region" description="Low complexity" evidence="1">
    <location>
        <begin position="31"/>
        <end position="49"/>
    </location>
</feature>
<feature type="region of interest" description="Disordered" evidence="1">
    <location>
        <begin position="1"/>
        <end position="57"/>
    </location>
</feature>
<dbReference type="InterPro" id="IPR036047">
    <property type="entry name" value="F-box-like_dom_sf"/>
</dbReference>
<evidence type="ECO:0000313" key="3">
    <source>
        <dbReference type="EMBL" id="GMN31099.1"/>
    </source>
</evidence>
<proteinExistence type="predicted"/>
<feature type="domain" description="F-box" evidence="2">
    <location>
        <begin position="229"/>
        <end position="275"/>
    </location>
</feature>
<accession>A0AA87ZDQ1</accession>
<keyword evidence="4" id="KW-1185">Reference proteome</keyword>
<dbReference type="Proteomes" id="UP001187192">
    <property type="component" value="Unassembled WGS sequence"/>
</dbReference>
<evidence type="ECO:0000313" key="4">
    <source>
        <dbReference type="Proteomes" id="UP001187192"/>
    </source>
</evidence>
<comment type="caution">
    <text evidence="3">The sequence shown here is derived from an EMBL/GenBank/DDBJ whole genome shotgun (WGS) entry which is preliminary data.</text>
</comment>
<dbReference type="SUPFAM" id="SSF81383">
    <property type="entry name" value="F-box domain"/>
    <property type="match status" value="1"/>
</dbReference>
<feature type="compositionally biased region" description="Low complexity" evidence="1">
    <location>
        <begin position="7"/>
        <end position="23"/>
    </location>
</feature>
<protein>
    <recommendedName>
        <fullName evidence="2">F-box domain-containing protein</fullName>
    </recommendedName>
</protein>